<protein>
    <submittedName>
        <fullName evidence="1">Uncharacterized protein</fullName>
    </submittedName>
</protein>
<dbReference type="RefSeq" id="WP_146157923.1">
    <property type="nucleotide sequence ID" value="NZ_PVNL01000078.1"/>
</dbReference>
<evidence type="ECO:0000313" key="1">
    <source>
        <dbReference type="EMBL" id="PRQ06266.1"/>
    </source>
</evidence>
<comment type="caution">
    <text evidence="1">The sequence shown here is derived from an EMBL/GenBank/DDBJ whole genome shotgun (WGS) entry which is preliminary data.</text>
</comment>
<dbReference type="OrthoDB" id="5532577at2"/>
<accession>A0A2S9YMH2</accession>
<dbReference type="EMBL" id="PVNL01000078">
    <property type="protein sequence ID" value="PRQ06266.1"/>
    <property type="molecule type" value="Genomic_DNA"/>
</dbReference>
<dbReference type="Proteomes" id="UP000238823">
    <property type="component" value="Unassembled WGS sequence"/>
</dbReference>
<reference evidence="1 2" key="1">
    <citation type="submission" date="2018-03" db="EMBL/GenBank/DDBJ databases">
        <title>Draft Genome Sequences of the Obligatory Marine Myxobacteria Enhygromyxa salina SWB007.</title>
        <authorList>
            <person name="Poehlein A."/>
            <person name="Moghaddam J.A."/>
            <person name="Harms H."/>
            <person name="Alanjari M."/>
            <person name="Koenig G.M."/>
            <person name="Daniel R."/>
            <person name="Schaeberle T.F."/>
        </authorList>
    </citation>
    <scope>NUCLEOTIDE SEQUENCE [LARGE SCALE GENOMIC DNA]</scope>
    <source>
        <strain evidence="1 2">SWB007</strain>
    </source>
</reference>
<sequence>MRWLLDLFTRDADPEPHAISASGEVGALVDISGIVEAIEPLKHPLDGSDAVALNYVAHVRSGTELTEAIEGLLIEGSQGCDFILRDESGAALIELEPGDSVARLHEHVITTHGAGNEINVEAIVPGERVRVRGKVRAVVDDGEPRWCCVVQANELEHAP</sequence>
<name>A0A2S9YMH2_9BACT</name>
<evidence type="ECO:0000313" key="2">
    <source>
        <dbReference type="Proteomes" id="UP000238823"/>
    </source>
</evidence>
<dbReference type="AlphaFoldDB" id="A0A2S9YMH2"/>
<organism evidence="1 2">
    <name type="scientific">Enhygromyxa salina</name>
    <dbReference type="NCBI Taxonomy" id="215803"/>
    <lineage>
        <taxon>Bacteria</taxon>
        <taxon>Pseudomonadati</taxon>
        <taxon>Myxococcota</taxon>
        <taxon>Polyangia</taxon>
        <taxon>Nannocystales</taxon>
        <taxon>Nannocystaceae</taxon>
        <taxon>Enhygromyxa</taxon>
    </lineage>
</organism>
<gene>
    <name evidence="1" type="ORF">ENSA7_40430</name>
</gene>
<proteinExistence type="predicted"/>